<dbReference type="InterPro" id="IPR000792">
    <property type="entry name" value="Tscrpt_reg_LuxR_C"/>
</dbReference>
<dbReference type="SUPFAM" id="SSF46894">
    <property type="entry name" value="C-terminal effector domain of the bipartite response regulators"/>
    <property type="match status" value="1"/>
</dbReference>
<proteinExistence type="predicted"/>
<accession>A0A4Q2TZ91</accession>
<keyword evidence="3" id="KW-1185">Reference proteome</keyword>
<dbReference type="OrthoDB" id="3170288at2"/>
<sequence length="66" mass="7109">MTFTAPDGPITTVPSIGAGKTDWEIGVIFGVSEKAVAKHVYNIRMRLGAVNRAHAVAEAFRLRLIS</sequence>
<dbReference type="Pfam" id="PF00196">
    <property type="entry name" value="GerE"/>
    <property type="match status" value="1"/>
</dbReference>
<dbReference type="InterPro" id="IPR036388">
    <property type="entry name" value="WH-like_DNA-bd_sf"/>
</dbReference>
<name>A0A4Q2TZ91_9HYPH</name>
<dbReference type="EMBL" id="SDVB01000022">
    <property type="protein sequence ID" value="RYC28404.1"/>
    <property type="molecule type" value="Genomic_DNA"/>
</dbReference>
<dbReference type="AlphaFoldDB" id="A0A4Q2TZ91"/>
<evidence type="ECO:0000259" key="1">
    <source>
        <dbReference type="PROSITE" id="PS50043"/>
    </source>
</evidence>
<dbReference type="SMART" id="SM00421">
    <property type="entry name" value="HTH_LUXR"/>
    <property type="match status" value="1"/>
</dbReference>
<dbReference type="PROSITE" id="PS50043">
    <property type="entry name" value="HTH_LUXR_2"/>
    <property type="match status" value="1"/>
</dbReference>
<dbReference type="Gene3D" id="1.10.10.10">
    <property type="entry name" value="Winged helix-like DNA-binding domain superfamily/Winged helix DNA-binding domain"/>
    <property type="match status" value="1"/>
</dbReference>
<evidence type="ECO:0000313" key="2">
    <source>
        <dbReference type="EMBL" id="RYC28404.1"/>
    </source>
</evidence>
<dbReference type="InterPro" id="IPR016032">
    <property type="entry name" value="Sig_transdc_resp-reg_C-effctor"/>
</dbReference>
<gene>
    <name evidence="2" type="ORF">EUU22_00185</name>
</gene>
<comment type="caution">
    <text evidence="2">The sequence shown here is derived from an EMBL/GenBank/DDBJ whole genome shotgun (WGS) entry which is preliminary data.</text>
</comment>
<feature type="domain" description="HTH luxR-type" evidence="1">
    <location>
        <begin position="1"/>
        <end position="63"/>
    </location>
</feature>
<reference evidence="2 3" key="1">
    <citation type="submission" date="2019-01" db="EMBL/GenBank/DDBJ databases">
        <authorList>
            <person name="Deng T."/>
        </authorList>
    </citation>
    <scope>NUCLEOTIDE SEQUENCE [LARGE SCALE GENOMIC DNA]</scope>
    <source>
        <strain evidence="2 3">F8825</strain>
    </source>
</reference>
<dbReference type="Proteomes" id="UP000291088">
    <property type="component" value="Unassembled WGS sequence"/>
</dbReference>
<dbReference type="GO" id="GO:0003677">
    <property type="term" value="F:DNA binding"/>
    <property type="evidence" value="ECO:0007669"/>
    <property type="project" value="InterPro"/>
</dbReference>
<protein>
    <submittedName>
        <fullName evidence="2">Helix-turn-helix transcriptional regulator</fullName>
    </submittedName>
</protein>
<dbReference type="CDD" id="cd06170">
    <property type="entry name" value="LuxR_C_like"/>
    <property type="match status" value="1"/>
</dbReference>
<dbReference type="RefSeq" id="WP_129330125.1">
    <property type="nucleotide sequence ID" value="NZ_SDVB01000022.1"/>
</dbReference>
<evidence type="ECO:0000313" key="3">
    <source>
        <dbReference type="Proteomes" id="UP000291088"/>
    </source>
</evidence>
<dbReference type="GO" id="GO:0006355">
    <property type="term" value="P:regulation of DNA-templated transcription"/>
    <property type="evidence" value="ECO:0007669"/>
    <property type="project" value="InterPro"/>
</dbReference>
<organism evidence="2 3">
    <name type="scientific">Ciceribacter ferrooxidans</name>
    <dbReference type="NCBI Taxonomy" id="2509717"/>
    <lineage>
        <taxon>Bacteria</taxon>
        <taxon>Pseudomonadati</taxon>
        <taxon>Pseudomonadota</taxon>
        <taxon>Alphaproteobacteria</taxon>
        <taxon>Hyphomicrobiales</taxon>
        <taxon>Rhizobiaceae</taxon>
        <taxon>Ciceribacter</taxon>
    </lineage>
</organism>